<proteinExistence type="predicted"/>
<accession>X6N3K2</accession>
<keyword evidence="2" id="KW-0472">Membrane</keyword>
<evidence type="ECO:0000313" key="3">
    <source>
        <dbReference type="EMBL" id="ETO20334.1"/>
    </source>
</evidence>
<evidence type="ECO:0000256" key="2">
    <source>
        <dbReference type="SAM" id="Phobius"/>
    </source>
</evidence>
<dbReference type="EMBL" id="ASPP01012719">
    <property type="protein sequence ID" value="ETO20334.1"/>
    <property type="molecule type" value="Genomic_DNA"/>
</dbReference>
<sequence>MQNKDQFSAFDVSVSQGDHDRQPSLEVETTTTAVVSHMIDAAGVKTKLAQTVRLLSFIRIISLLAQGIVAILHQKKGQHVVFGTMYGFSLLSGIFDVVGIFNYYVTAVGVLGIQTALSVLFMWACNWTFVPMVVFCVLGFIQLSFEDLFYTYMYMHILCIFMNVV</sequence>
<dbReference type="AlphaFoldDB" id="X6N3K2"/>
<keyword evidence="4" id="KW-1185">Reference proteome</keyword>
<feature type="transmembrane region" description="Helical" evidence="2">
    <location>
        <begin position="85"/>
        <end position="105"/>
    </location>
</feature>
<keyword evidence="2" id="KW-1133">Transmembrane helix</keyword>
<comment type="caution">
    <text evidence="3">The sequence shown here is derived from an EMBL/GenBank/DDBJ whole genome shotgun (WGS) entry which is preliminary data.</text>
</comment>
<protein>
    <submittedName>
        <fullName evidence="3">Uncharacterized protein</fullName>
    </submittedName>
</protein>
<gene>
    <name evidence="3" type="ORF">RFI_16884</name>
</gene>
<feature type="region of interest" description="Disordered" evidence="1">
    <location>
        <begin position="1"/>
        <end position="22"/>
    </location>
</feature>
<feature type="transmembrane region" description="Helical" evidence="2">
    <location>
        <begin position="54"/>
        <end position="73"/>
    </location>
</feature>
<organism evidence="3 4">
    <name type="scientific">Reticulomyxa filosa</name>
    <dbReference type="NCBI Taxonomy" id="46433"/>
    <lineage>
        <taxon>Eukaryota</taxon>
        <taxon>Sar</taxon>
        <taxon>Rhizaria</taxon>
        <taxon>Retaria</taxon>
        <taxon>Foraminifera</taxon>
        <taxon>Monothalamids</taxon>
        <taxon>Reticulomyxidae</taxon>
        <taxon>Reticulomyxa</taxon>
    </lineage>
</organism>
<name>X6N3K2_RETFI</name>
<evidence type="ECO:0000313" key="4">
    <source>
        <dbReference type="Proteomes" id="UP000023152"/>
    </source>
</evidence>
<dbReference type="Proteomes" id="UP000023152">
    <property type="component" value="Unassembled WGS sequence"/>
</dbReference>
<feature type="transmembrane region" description="Helical" evidence="2">
    <location>
        <begin position="117"/>
        <end position="142"/>
    </location>
</feature>
<keyword evidence="2" id="KW-0812">Transmembrane</keyword>
<evidence type="ECO:0000256" key="1">
    <source>
        <dbReference type="SAM" id="MobiDB-lite"/>
    </source>
</evidence>
<reference evidence="3 4" key="1">
    <citation type="journal article" date="2013" name="Curr. Biol.">
        <title>The Genome of the Foraminiferan Reticulomyxa filosa.</title>
        <authorList>
            <person name="Glockner G."/>
            <person name="Hulsmann N."/>
            <person name="Schleicher M."/>
            <person name="Noegel A.A."/>
            <person name="Eichinger L."/>
            <person name="Gallinger C."/>
            <person name="Pawlowski J."/>
            <person name="Sierra R."/>
            <person name="Euteneuer U."/>
            <person name="Pillet L."/>
            <person name="Moustafa A."/>
            <person name="Platzer M."/>
            <person name="Groth M."/>
            <person name="Szafranski K."/>
            <person name="Schliwa M."/>
        </authorList>
    </citation>
    <scope>NUCLEOTIDE SEQUENCE [LARGE SCALE GENOMIC DNA]</scope>
</reference>